<dbReference type="AlphaFoldDB" id="A0AAD7AVH1"/>
<evidence type="ECO:0000313" key="2">
    <source>
        <dbReference type="EMBL" id="KAJ7368565.1"/>
    </source>
</evidence>
<feature type="region of interest" description="Disordered" evidence="1">
    <location>
        <begin position="331"/>
        <end position="403"/>
    </location>
</feature>
<evidence type="ECO:0000313" key="3">
    <source>
        <dbReference type="Proteomes" id="UP001218218"/>
    </source>
</evidence>
<feature type="compositionally biased region" description="Low complexity" evidence="1">
    <location>
        <begin position="345"/>
        <end position="356"/>
    </location>
</feature>
<gene>
    <name evidence="2" type="ORF">DFH08DRAFT_947466</name>
</gene>
<comment type="caution">
    <text evidence="2">The sequence shown here is derived from an EMBL/GenBank/DDBJ whole genome shotgun (WGS) entry which is preliminary data.</text>
</comment>
<sequence>MGVDSQPEPSTSRLPGSSTQAVLDFLRIGTALDAAAPKPVEKQDNQPSVAALAALGIKVRDFGYESTLPPVTKYVRRQPQTVRHHGQPFQQNAVAGPSSAPAVRPPTSRRLKRMRQDGTEVEDLGYGFIMGVARRGPDEESRPPPRKLQRTETEAQLPQRMQASLPPRRGNALLSLEEEAALRAAAYDVFGGSQPPDSQSQPWSQSQSQGYAELYSQGYSQDMCTDGVPTPLLTPQGSLPRIGDSDSPPLVPTEPVSEQPSTSRVRSPEPISPTPARLRRPSPQGLGTGTPTPPVSPPALAPSLAPAPIAAPPVRTEPSIHPLLRTFSSLSTLSSPLSEPPPSQPQQASVVVAQPRTPTPSPPPRYQLRKRTGAAPPTPVRSTKRRARPAPRREESLTLVIQS</sequence>
<reference evidence="2" key="1">
    <citation type="submission" date="2023-03" db="EMBL/GenBank/DDBJ databases">
        <title>Massive genome expansion in bonnet fungi (Mycena s.s.) driven by repeated elements and novel gene families across ecological guilds.</title>
        <authorList>
            <consortium name="Lawrence Berkeley National Laboratory"/>
            <person name="Harder C.B."/>
            <person name="Miyauchi S."/>
            <person name="Viragh M."/>
            <person name="Kuo A."/>
            <person name="Thoen E."/>
            <person name="Andreopoulos B."/>
            <person name="Lu D."/>
            <person name="Skrede I."/>
            <person name="Drula E."/>
            <person name="Henrissat B."/>
            <person name="Morin E."/>
            <person name="Kohler A."/>
            <person name="Barry K."/>
            <person name="LaButti K."/>
            <person name="Morin E."/>
            <person name="Salamov A."/>
            <person name="Lipzen A."/>
            <person name="Mereny Z."/>
            <person name="Hegedus B."/>
            <person name="Baldrian P."/>
            <person name="Stursova M."/>
            <person name="Weitz H."/>
            <person name="Taylor A."/>
            <person name="Grigoriev I.V."/>
            <person name="Nagy L.G."/>
            <person name="Martin F."/>
            <person name="Kauserud H."/>
        </authorList>
    </citation>
    <scope>NUCLEOTIDE SEQUENCE</scope>
    <source>
        <strain evidence="2">CBHHK002</strain>
    </source>
</reference>
<keyword evidence="3" id="KW-1185">Reference proteome</keyword>
<feature type="region of interest" description="Disordered" evidence="1">
    <location>
        <begin position="187"/>
        <end position="317"/>
    </location>
</feature>
<protein>
    <submittedName>
        <fullName evidence="2">Uncharacterized protein</fullName>
    </submittedName>
</protein>
<feature type="compositionally biased region" description="Basic and acidic residues" evidence="1">
    <location>
        <begin position="135"/>
        <end position="153"/>
    </location>
</feature>
<accession>A0AAD7AVH1</accession>
<feature type="compositionally biased region" description="Polar residues" evidence="1">
    <location>
        <begin position="256"/>
        <end position="265"/>
    </location>
</feature>
<feature type="region of interest" description="Disordered" evidence="1">
    <location>
        <begin position="80"/>
        <end position="173"/>
    </location>
</feature>
<proteinExistence type="predicted"/>
<feature type="compositionally biased region" description="Low complexity" evidence="1">
    <location>
        <begin position="193"/>
        <end position="209"/>
    </location>
</feature>
<organism evidence="2 3">
    <name type="scientific">Mycena albidolilacea</name>
    <dbReference type="NCBI Taxonomy" id="1033008"/>
    <lineage>
        <taxon>Eukaryota</taxon>
        <taxon>Fungi</taxon>
        <taxon>Dikarya</taxon>
        <taxon>Basidiomycota</taxon>
        <taxon>Agaricomycotina</taxon>
        <taxon>Agaricomycetes</taxon>
        <taxon>Agaricomycetidae</taxon>
        <taxon>Agaricales</taxon>
        <taxon>Marasmiineae</taxon>
        <taxon>Mycenaceae</taxon>
        <taxon>Mycena</taxon>
    </lineage>
</organism>
<feature type="compositionally biased region" description="Pro residues" evidence="1">
    <location>
        <begin position="291"/>
        <end position="300"/>
    </location>
</feature>
<dbReference type="EMBL" id="JARIHO010000001">
    <property type="protein sequence ID" value="KAJ7368565.1"/>
    <property type="molecule type" value="Genomic_DNA"/>
</dbReference>
<evidence type="ECO:0000256" key="1">
    <source>
        <dbReference type="SAM" id="MobiDB-lite"/>
    </source>
</evidence>
<dbReference type="Proteomes" id="UP001218218">
    <property type="component" value="Unassembled WGS sequence"/>
</dbReference>
<name>A0AAD7AVH1_9AGAR</name>